<dbReference type="EMBL" id="ABCB02000021">
    <property type="protein sequence ID" value="EDO59850.1"/>
    <property type="molecule type" value="Genomic_DNA"/>
</dbReference>
<protein>
    <submittedName>
        <fullName evidence="2">Uncharacterized protein</fullName>
    </submittedName>
</protein>
<organism evidence="2 3">
    <name type="scientific">[Clostridium] leptum DSM 753</name>
    <dbReference type="NCBI Taxonomy" id="428125"/>
    <lineage>
        <taxon>Bacteria</taxon>
        <taxon>Bacillati</taxon>
        <taxon>Bacillota</taxon>
        <taxon>Clostridia</taxon>
        <taxon>Eubacteriales</taxon>
        <taxon>Oscillospiraceae</taxon>
        <taxon>Oscillospiraceae incertae sedis</taxon>
    </lineage>
</organism>
<gene>
    <name evidence="2" type="ORF">CLOLEP_03901</name>
</gene>
<dbReference type="Proteomes" id="UP000003490">
    <property type="component" value="Unassembled WGS sequence"/>
</dbReference>
<name>A7VZ72_9FIRM</name>
<feature type="compositionally biased region" description="Basic and acidic residues" evidence="1">
    <location>
        <begin position="12"/>
        <end position="27"/>
    </location>
</feature>
<proteinExistence type="predicted"/>
<evidence type="ECO:0000256" key="1">
    <source>
        <dbReference type="SAM" id="MobiDB-lite"/>
    </source>
</evidence>
<evidence type="ECO:0000313" key="2">
    <source>
        <dbReference type="EMBL" id="EDO59850.1"/>
    </source>
</evidence>
<comment type="caution">
    <text evidence="2">The sequence shown here is derived from an EMBL/GenBank/DDBJ whole genome shotgun (WGS) entry which is preliminary data.</text>
</comment>
<reference evidence="2 3" key="1">
    <citation type="submission" date="2007-08" db="EMBL/GenBank/DDBJ databases">
        <title>Draft genome sequence of Clostridium leptum (DSM 753).</title>
        <authorList>
            <person name="Sudarsanam P."/>
            <person name="Ley R."/>
            <person name="Guruge J."/>
            <person name="Turnbaugh P.J."/>
            <person name="Mahowald M."/>
            <person name="Liep D."/>
            <person name="Gordon J."/>
        </authorList>
    </citation>
    <scope>NUCLEOTIDE SEQUENCE [LARGE SCALE GENOMIC DNA]</scope>
    <source>
        <strain evidence="2 3">DSM 753</strain>
    </source>
</reference>
<reference evidence="2 3" key="2">
    <citation type="submission" date="2007-08" db="EMBL/GenBank/DDBJ databases">
        <authorList>
            <person name="Fulton L."/>
            <person name="Clifton S."/>
            <person name="Fulton B."/>
            <person name="Xu J."/>
            <person name="Minx P."/>
            <person name="Pepin K.H."/>
            <person name="Johnson M."/>
            <person name="Thiruvilangam P."/>
            <person name="Bhonagiri V."/>
            <person name="Nash W.E."/>
            <person name="Wang C."/>
            <person name="Mardis E.R."/>
            <person name="Wilson R.K."/>
        </authorList>
    </citation>
    <scope>NUCLEOTIDE SEQUENCE [LARGE SCALE GENOMIC DNA]</scope>
    <source>
        <strain evidence="2 3">DSM 753</strain>
    </source>
</reference>
<dbReference type="AlphaFoldDB" id="A7VZ72"/>
<accession>A7VZ72</accession>
<dbReference type="HOGENOM" id="CLU_3326586_0_0_9"/>
<evidence type="ECO:0000313" key="3">
    <source>
        <dbReference type="Proteomes" id="UP000003490"/>
    </source>
</evidence>
<feature type="region of interest" description="Disordered" evidence="1">
    <location>
        <begin position="1"/>
        <end position="38"/>
    </location>
</feature>
<sequence length="38" mass="4372">MTSKKQAVKAGWKKELAGKDGQRDNKERRRFHVSTVLS</sequence>